<dbReference type="Pfam" id="PF01835">
    <property type="entry name" value="MG2"/>
    <property type="match status" value="1"/>
</dbReference>
<dbReference type="InterPro" id="IPR047565">
    <property type="entry name" value="Alpha-macroglob_thiol-ester_cl"/>
</dbReference>
<dbReference type="InterPro" id="IPR036595">
    <property type="entry name" value="A-macroglobulin_rcpt-bd_sf"/>
</dbReference>
<dbReference type="InterPro" id="IPR001599">
    <property type="entry name" value="Macroglobln_a2"/>
</dbReference>
<evidence type="ECO:0000256" key="2">
    <source>
        <dbReference type="ARBA" id="ARBA00022966"/>
    </source>
</evidence>
<gene>
    <name evidence="10" type="primary">LOC139352914</name>
</gene>
<dbReference type="RefSeq" id="XP_070851749.1">
    <property type="nucleotide sequence ID" value="XM_070995648.1"/>
</dbReference>
<dbReference type="SMART" id="SM01359">
    <property type="entry name" value="A2M_N_2"/>
    <property type="match status" value="1"/>
</dbReference>
<evidence type="ECO:0000256" key="1">
    <source>
        <dbReference type="ARBA" id="ARBA00022729"/>
    </source>
</evidence>
<feature type="domain" description="Alpha-2-macroglobulin bait region" evidence="6">
    <location>
        <begin position="410"/>
        <end position="544"/>
    </location>
</feature>
<dbReference type="PROSITE" id="PS00477">
    <property type="entry name" value="ALPHA_2_MACROGLOBULIN"/>
    <property type="match status" value="1"/>
</dbReference>
<dbReference type="SMART" id="SM01419">
    <property type="entry name" value="Thiol-ester_cl"/>
    <property type="match status" value="1"/>
</dbReference>
<dbReference type="CDD" id="cd02897">
    <property type="entry name" value="A2M_2"/>
    <property type="match status" value="1"/>
</dbReference>
<dbReference type="InterPro" id="IPR019742">
    <property type="entry name" value="MacrogloblnA2_CS"/>
</dbReference>
<keyword evidence="3" id="KW-1015">Disulfide bond</keyword>
<dbReference type="Pfam" id="PF00207">
    <property type="entry name" value="A2M"/>
    <property type="match status" value="1"/>
</dbReference>
<dbReference type="PANTHER" id="PTHR11412">
    <property type="entry name" value="MACROGLOBULIN / COMPLEMENT"/>
    <property type="match status" value="1"/>
</dbReference>
<dbReference type="InterPro" id="IPR050473">
    <property type="entry name" value="A2M/Complement_sys"/>
</dbReference>
<dbReference type="InterPro" id="IPR002890">
    <property type="entry name" value="MG2"/>
</dbReference>
<name>A0ABM4TP54_DROSZ</name>
<accession>A0ABM4TP54</accession>
<dbReference type="InterPro" id="IPR009048">
    <property type="entry name" value="A-macroglobulin_rcpt-bd"/>
</dbReference>
<dbReference type="InterPro" id="IPR041555">
    <property type="entry name" value="MG3"/>
</dbReference>
<dbReference type="Pfam" id="PF07678">
    <property type="entry name" value="TED_complement"/>
    <property type="match status" value="1"/>
</dbReference>
<keyword evidence="1 5" id="KW-0732">Signal</keyword>
<evidence type="ECO:0000256" key="5">
    <source>
        <dbReference type="SAM" id="SignalP"/>
    </source>
</evidence>
<keyword evidence="9" id="KW-1185">Reference proteome</keyword>
<proteinExistence type="predicted"/>
<evidence type="ECO:0000313" key="9">
    <source>
        <dbReference type="Proteomes" id="UP001652628"/>
    </source>
</evidence>
<feature type="chain" id="PRO_5045193809" evidence="5">
    <location>
        <begin position="20"/>
        <end position="1356"/>
    </location>
</feature>
<dbReference type="Gene3D" id="2.60.120.1540">
    <property type="match status" value="1"/>
</dbReference>
<dbReference type="Pfam" id="PF17791">
    <property type="entry name" value="MG3"/>
    <property type="match status" value="1"/>
</dbReference>
<evidence type="ECO:0000313" key="10">
    <source>
        <dbReference type="RefSeq" id="XP_070851749.1"/>
    </source>
</evidence>
<dbReference type="Gene3D" id="2.60.40.1930">
    <property type="match status" value="2"/>
</dbReference>
<dbReference type="Gene3D" id="2.20.130.20">
    <property type="match status" value="1"/>
</dbReference>
<dbReference type="Gene3D" id="2.60.40.10">
    <property type="entry name" value="Immunoglobulins"/>
    <property type="match status" value="1"/>
</dbReference>
<dbReference type="InterPro" id="IPR041813">
    <property type="entry name" value="A2M_TED"/>
</dbReference>
<dbReference type="InterPro" id="IPR011626">
    <property type="entry name" value="Alpha-macroglobulin_TED"/>
</dbReference>
<dbReference type="Pfam" id="PF07677">
    <property type="entry name" value="A2M_recep"/>
    <property type="match status" value="1"/>
</dbReference>
<reference evidence="10" key="2">
    <citation type="submission" date="2025-08" db="UniProtKB">
        <authorList>
            <consortium name="RefSeq"/>
        </authorList>
    </citation>
    <scope>IDENTIFICATION</scope>
</reference>
<dbReference type="Gene3D" id="1.50.10.20">
    <property type="match status" value="1"/>
</dbReference>
<evidence type="ECO:0000256" key="3">
    <source>
        <dbReference type="ARBA" id="ARBA00023157"/>
    </source>
</evidence>
<dbReference type="SMART" id="SM01361">
    <property type="entry name" value="A2M_recep"/>
    <property type="match status" value="1"/>
</dbReference>
<dbReference type="InterPro" id="IPR011625">
    <property type="entry name" value="A2M_N_BRD"/>
</dbReference>
<dbReference type="Gene3D" id="2.60.40.2950">
    <property type="match status" value="1"/>
</dbReference>
<dbReference type="SUPFAM" id="SSF49410">
    <property type="entry name" value="Alpha-macroglobulin receptor domain"/>
    <property type="match status" value="1"/>
</dbReference>
<dbReference type="SUPFAM" id="SSF48239">
    <property type="entry name" value="Terpenoid cyclases/Protein prenyltransferases"/>
    <property type="match status" value="1"/>
</dbReference>
<dbReference type="SMART" id="SM01360">
    <property type="entry name" value="A2M"/>
    <property type="match status" value="1"/>
</dbReference>
<protein>
    <submittedName>
        <fullName evidence="10">CD109 antigen-like</fullName>
    </submittedName>
</protein>
<dbReference type="InterPro" id="IPR013783">
    <property type="entry name" value="Ig-like_fold"/>
</dbReference>
<evidence type="ECO:0000256" key="4">
    <source>
        <dbReference type="ARBA" id="ARBA00023180"/>
    </source>
</evidence>
<reference evidence="9" key="1">
    <citation type="submission" date="2025-05" db="UniProtKB">
        <authorList>
            <consortium name="RefSeq"/>
        </authorList>
    </citation>
    <scope>NUCLEOTIDE SEQUENCE [LARGE SCALE GENOMIC DNA]</scope>
</reference>
<evidence type="ECO:0000259" key="6">
    <source>
        <dbReference type="SMART" id="SM01359"/>
    </source>
</evidence>
<organism evidence="9 10">
    <name type="scientific">Drosophila suzukii</name>
    <name type="common">Spotted-wing drosophila fruit fly</name>
    <dbReference type="NCBI Taxonomy" id="28584"/>
    <lineage>
        <taxon>Eukaryota</taxon>
        <taxon>Metazoa</taxon>
        <taxon>Ecdysozoa</taxon>
        <taxon>Arthropoda</taxon>
        <taxon>Hexapoda</taxon>
        <taxon>Insecta</taxon>
        <taxon>Pterygota</taxon>
        <taxon>Neoptera</taxon>
        <taxon>Endopterygota</taxon>
        <taxon>Diptera</taxon>
        <taxon>Brachycera</taxon>
        <taxon>Muscomorpha</taxon>
        <taxon>Ephydroidea</taxon>
        <taxon>Drosophilidae</taxon>
        <taxon>Drosophila</taxon>
        <taxon>Sophophora</taxon>
    </lineage>
</organism>
<evidence type="ECO:0000259" key="7">
    <source>
        <dbReference type="SMART" id="SM01360"/>
    </source>
</evidence>
<feature type="domain" description="Alpha-macroglobulin receptor-binding" evidence="8">
    <location>
        <begin position="1247"/>
        <end position="1337"/>
    </location>
</feature>
<keyword evidence="2" id="KW-0882">Thioester bond</keyword>
<dbReference type="PANTHER" id="PTHR11412:SF136">
    <property type="entry name" value="CD109 ANTIGEN"/>
    <property type="match status" value="1"/>
</dbReference>
<dbReference type="Gene3D" id="2.60.40.1940">
    <property type="match status" value="1"/>
</dbReference>
<keyword evidence="4" id="KW-0325">Glycoprotein</keyword>
<evidence type="ECO:0000259" key="8">
    <source>
        <dbReference type="SMART" id="SM01361"/>
    </source>
</evidence>
<feature type="domain" description="Alpha-2-macroglobulin" evidence="7">
    <location>
        <begin position="636"/>
        <end position="728"/>
    </location>
</feature>
<dbReference type="Gene3D" id="2.60.40.690">
    <property type="entry name" value="Alpha-macroglobulin, receptor-binding domain"/>
    <property type="match status" value="1"/>
</dbReference>
<sequence>MLWLVLSSLILQHLIFINANGIYTVVGPKTIRSQSPYNVAITVHNAPGPSQISVSLKGPSFSGTKSVNVRPMSSETIKFDIPKLSSGDYQLQVEGTGGIVFKNSTQLAFADDKNWIYIQTDKATYKPGDLVQFRVLFLNKHTQPALIDKPITIEIHDGEKNLIKRWNDVKPSNGIFSGELQLSDRPVLGNWNLAVTVQDEGKETKMLVVDKYVMPKFEVLINTTKDVTASAGSIKATILARYTFRKPVKGNLVVSIEGSKTEKNLPIDGEVNVELPFSASDKSPLKIIATVTEELTDLKHNGTAYVTVHQNRYKLEDLYWPTHYRPGVHYNFSVVVKNFDGTPVIEPSKKVNFNVLCCNLPRTFQAVLKSSIATQSIMPPDSACKSCLVTATFENAASIEQYIYKLNQALHIEVITKNPKQREMLYIDIVSTSHLPYFMFTVVARGSIIGNHYIQVENGQTRKRINFIPNFKMVPQATIFVHYIVNGVLMSDEKTIDIERDFGNTIEITAPKDAKPSEEVSLRVKTDPHSFVGLLGVDQSVLLLRSGNDFNRDQILSNLAKYSTELVTLTNANINIDQDLDGCYTNPAQVTCTGSLSVRSAITKVGSEHNSAPTAIKRPSSPQSELPAIRKVFPETWLFSNITQVGANGEYILKKAIPDTMTSWVITGFSLSPNSGLAVTRSPSKVRVFQPFFITTNLPYSVKRGEVIAIPVLVFNYLEMAVRATVSMDNSDGQYEFIEATSANVTKDMMRVERKKTLWIQAGTGRSISFMIRPKKVGLTTLKITAISQMAGDAIHQILRVEPDGVTKYVNKAVLVNLGRLHRRSLGPPEKTLTVEDVTNAIEGSEFLVCQVGGTVQAPYLENLDNMVRLPYGCGEQNMFHFVPSFLALTYLVASKRNEPEIFKKGKHYAEIGYQRELTYKRDDGSFSAWGKSDPAGSTWLTAYVIRSFHQAGSHIDIDPSVLSAGLDFLKYRQQSNGQFAELGRVFFKSHGSPLGLTSFVLLAFYQNTEHQARYADVITKAVNFVAQNVDQSNEPYDLSIAALALSSAKHPKAQRTLNKLEGLAKQSGGHKWWTRSDNSVSNDVEITSYVLLALLEQDELDDPRPIVDWLISKRNSVGGFASSQDTVVATMALTNYELQTHIPIGAIDLNLSYLQNEKKTITVTPRNELKMQTHELPINAKQIKVSASGQGRAQVQLSYRYNVDTREPSPSFKVTINARKSEKYRLVLDICGEYTPVEDFDKGKPTNMALMQVQLPSGYVSDSESFANIKAVSDVKSVETKNDDTEVHIYFEKLTPNDRKCFALKAIFTHAVAKLKPSWVKLYDYYATERSATEFFHVESSLCDLCQGIECGSGC</sequence>
<feature type="signal peptide" evidence="5">
    <location>
        <begin position="1"/>
        <end position="19"/>
    </location>
</feature>
<dbReference type="Pfam" id="PF07703">
    <property type="entry name" value="A2M_BRD"/>
    <property type="match status" value="1"/>
</dbReference>
<dbReference type="Proteomes" id="UP001652628">
    <property type="component" value="Chromosome 2L"/>
</dbReference>
<dbReference type="Gene3D" id="6.20.50.160">
    <property type="match status" value="1"/>
</dbReference>
<dbReference type="InterPro" id="IPR008930">
    <property type="entry name" value="Terpenoid_cyclase/PrenylTrfase"/>
</dbReference>
<dbReference type="GeneID" id="139352914"/>